<dbReference type="OrthoDB" id="8249012at2759"/>
<sequence length="430" mass="48456">MTIDTAAELPVRFAELKQAIAKSYPDFEQRITQAWKEIIEQLEEFSKVIQKEGSSYVPQVNFKDLGALSEEQIAKIRRVGTVVIKDIVDDEHAIAWRESLEKFVKDNPDVQGSPVGDKQFFELYWTKAQVQARSHPNVLAATVWLNQLYHVKNEKNQPGGVDLSVSLSYADRFRIRHPGIWNMHPPHVDGGSIERWEDPNFRMCFADILSGNWQKHDPYDLEGRLNAKSSLYGRPSQSSVFRTFQGWLAMSETGPNEGTLKVLPDVHLSTAYIILRPFFRPLVSPDSEGIYDPKNWEIDLTSSRFPGIFPRDGGYGGPQPTELLHPHLRLGATMTSIPKVYPGDAVFWHCDVVHSVEVEHTGNAESAVMYIPAVPMTSMNLGYVERQKRCFLSKERPPDFPQGEGESKWVGVATVDDILSDAGKVAMGFA</sequence>
<reference evidence="1 2" key="1">
    <citation type="journal article" date="2019" name="Nat. Ecol. Evol.">
        <title>Megaphylogeny resolves global patterns of mushroom evolution.</title>
        <authorList>
            <person name="Varga T."/>
            <person name="Krizsan K."/>
            <person name="Foldi C."/>
            <person name="Dima B."/>
            <person name="Sanchez-Garcia M."/>
            <person name="Sanchez-Ramirez S."/>
            <person name="Szollosi G.J."/>
            <person name="Szarkandi J.G."/>
            <person name="Papp V."/>
            <person name="Albert L."/>
            <person name="Andreopoulos W."/>
            <person name="Angelini C."/>
            <person name="Antonin V."/>
            <person name="Barry K.W."/>
            <person name="Bougher N.L."/>
            <person name="Buchanan P."/>
            <person name="Buyck B."/>
            <person name="Bense V."/>
            <person name="Catcheside P."/>
            <person name="Chovatia M."/>
            <person name="Cooper J."/>
            <person name="Damon W."/>
            <person name="Desjardin D."/>
            <person name="Finy P."/>
            <person name="Geml J."/>
            <person name="Haridas S."/>
            <person name="Hughes K."/>
            <person name="Justo A."/>
            <person name="Karasinski D."/>
            <person name="Kautmanova I."/>
            <person name="Kiss B."/>
            <person name="Kocsube S."/>
            <person name="Kotiranta H."/>
            <person name="LaButti K.M."/>
            <person name="Lechner B.E."/>
            <person name="Liimatainen K."/>
            <person name="Lipzen A."/>
            <person name="Lukacs Z."/>
            <person name="Mihaltcheva S."/>
            <person name="Morgado L.N."/>
            <person name="Niskanen T."/>
            <person name="Noordeloos M.E."/>
            <person name="Ohm R.A."/>
            <person name="Ortiz-Santana B."/>
            <person name="Ovrebo C."/>
            <person name="Racz N."/>
            <person name="Riley R."/>
            <person name="Savchenko A."/>
            <person name="Shiryaev A."/>
            <person name="Soop K."/>
            <person name="Spirin V."/>
            <person name="Szebenyi C."/>
            <person name="Tomsovsky M."/>
            <person name="Tulloss R.E."/>
            <person name="Uehling J."/>
            <person name="Grigoriev I.V."/>
            <person name="Vagvolgyi C."/>
            <person name="Papp T."/>
            <person name="Martin F.M."/>
            <person name="Miettinen O."/>
            <person name="Hibbett D.S."/>
            <person name="Nagy L.G."/>
        </authorList>
    </citation>
    <scope>NUCLEOTIDE SEQUENCE [LARGE SCALE GENOMIC DNA]</scope>
    <source>
        <strain evidence="1 2">CBS 121175</strain>
    </source>
</reference>
<name>A0A5C3L3J6_COPMA</name>
<organism evidence="1 2">
    <name type="scientific">Coprinopsis marcescibilis</name>
    <name type="common">Agaric fungus</name>
    <name type="synonym">Psathyrella marcescibilis</name>
    <dbReference type="NCBI Taxonomy" id="230819"/>
    <lineage>
        <taxon>Eukaryota</taxon>
        <taxon>Fungi</taxon>
        <taxon>Dikarya</taxon>
        <taxon>Basidiomycota</taxon>
        <taxon>Agaricomycotina</taxon>
        <taxon>Agaricomycetes</taxon>
        <taxon>Agaricomycetidae</taxon>
        <taxon>Agaricales</taxon>
        <taxon>Agaricineae</taxon>
        <taxon>Psathyrellaceae</taxon>
        <taxon>Coprinopsis</taxon>
    </lineage>
</organism>
<dbReference type="InterPro" id="IPR027443">
    <property type="entry name" value="IPNS-like_sf"/>
</dbReference>
<dbReference type="Proteomes" id="UP000307440">
    <property type="component" value="Unassembled WGS sequence"/>
</dbReference>
<dbReference type="Pfam" id="PF07350">
    <property type="entry name" value="Gig2-like"/>
    <property type="match status" value="1"/>
</dbReference>
<dbReference type="SUPFAM" id="SSF51197">
    <property type="entry name" value="Clavaminate synthase-like"/>
    <property type="match status" value="1"/>
</dbReference>
<keyword evidence="2" id="KW-1185">Reference proteome</keyword>
<protein>
    <submittedName>
        <fullName evidence="1">DUF1479-domain-containing protein</fullName>
    </submittedName>
</protein>
<evidence type="ECO:0000313" key="2">
    <source>
        <dbReference type="Proteomes" id="UP000307440"/>
    </source>
</evidence>
<dbReference type="Gene3D" id="2.60.120.330">
    <property type="entry name" value="B-lactam Antibiotic, Isopenicillin N Synthase, Chain"/>
    <property type="match status" value="1"/>
</dbReference>
<dbReference type="EMBL" id="ML210233">
    <property type="protein sequence ID" value="TFK22748.1"/>
    <property type="molecule type" value="Genomic_DNA"/>
</dbReference>
<dbReference type="AlphaFoldDB" id="A0A5C3L3J6"/>
<dbReference type="InterPro" id="IPR010856">
    <property type="entry name" value="Gig2-like"/>
</dbReference>
<accession>A0A5C3L3J6</accession>
<proteinExistence type="predicted"/>
<evidence type="ECO:0000313" key="1">
    <source>
        <dbReference type="EMBL" id="TFK22748.1"/>
    </source>
</evidence>
<dbReference type="PANTHER" id="PTHR30613:SF1">
    <property type="entry name" value="DUF1479 DOMAIN PROTEIN (AFU_ORTHOLOGUE AFUA_5G09280)"/>
    <property type="match status" value="1"/>
</dbReference>
<dbReference type="PANTHER" id="PTHR30613">
    <property type="entry name" value="UNCHARACTERIZED PROTEIN YBIU-RELATED"/>
    <property type="match status" value="1"/>
</dbReference>
<gene>
    <name evidence="1" type="ORF">FA15DRAFT_671173</name>
</gene>
<dbReference type="STRING" id="230819.A0A5C3L3J6"/>